<proteinExistence type="predicted"/>
<dbReference type="GO" id="GO:0005737">
    <property type="term" value="C:cytoplasm"/>
    <property type="evidence" value="ECO:0007669"/>
    <property type="project" value="TreeGrafter"/>
</dbReference>
<reference evidence="3" key="1">
    <citation type="submission" date="2013-09" db="EMBL/GenBank/DDBJ databases">
        <authorList>
            <person name="Zeng Z."/>
            <person name="Chen C."/>
        </authorList>
    </citation>
    <scope>NUCLEOTIDE SEQUENCE [LARGE SCALE GENOMIC DNA]</scope>
    <source>
        <strain evidence="3">DK69</strain>
    </source>
</reference>
<gene>
    <name evidence="2" type="ORF">Q767_14455</name>
</gene>
<name>V6SCR2_9FLAO</name>
<keyword evidence="3" id="KW-1185">Reference proteome</keyword>
<dbReference type="RefSeq" id="WP_023572949.1">
    <property type="nucleotide sequence ID" value="NZ_AVCS01000006.1"/>
</dbReference>
<feature type="domain" description="NAD-dependent epimerase/dehydratase" evidence="1">
    <location>
        <begin position="2"/>
        <end position="228"/>
    </location>
</feature>
<accession>V6SCR2</accession>
<dbReference type="GO" id="GO:0004029">
    <property type="term" value="F:aldehyde dehydrogenase (NAD+) activity"/>
    <property type="evidence" value="ECO:0007669"/>
    <property type="project" value="TreeGrafter"/>
</dbReference>
<dbReference type="OrthoDB" id="596910at2"/>
<dbReference type="Gene3D" id="3.40.50.720">
    <property type="entry name" value="NAD(P)-binding Rossmann-like Domain"/>
    <property type="match status" value="1"/>
</dbReference>
<dbReference type="AlphaFoldDB" id="V6SCR2"/>
<dbReference type="PATRIC" id="fig|1107311.3.peg.897"/>
<dbReference type="eggNOG" id="COG0451">
    <property type="taxonomic scope" value="Bacteria"/>
</dbReference>
<sequence length="333" mass="37423">MILVTGGTGLVGAHLLLQLLHGNEAVRAIYRSSSSIEKTKNLFETESRTDLFAKIEWVQADITDIPALEKAFENIEQVYHCAALISFDSKDEEQLRKINIEGTANVVNCCIDFNVKKLCHVSSIAALGDAREGEKTITEETEWNPEKNHGDYALTKYGAETEVWRGSQEGLDVVVVNPGVIFGKGFGNAGSGELLEKIHDGFPFYTKGSTGITAVEDVTNIMIQLMKTDISGERFTIVSENIILQNLLNNIADNMQKKRPYIYARPFMTSIYWRMDWLFSKVFLKKRSFTKATAKSSHSTEIYDNSKIINQLKYSFQPMKSYLTTVCAAYLPR</sequence>
<reference evidence="2 3" key="2">
    <citation type="journal article" date="2015" name="Stand. Genomic Sci.">
        <title>High quality draft genomic sequence of Flavobacterium enshiense DK69(T) and comparison among Flavobacterium genomes.</title>
        <authorList>
            <person name="Zeng Z."/>
            <person name="Chen C."/>
            <person name="Du H."/>
            <person name="Wang G."/>
            <person name="Li M."/>
        </authorList>
    </citation>
    <scope>NUCLEOTIDE SEQUENCE [LARGE SCALE GENOMIC DNA]</scope>
    <source>
        <strain evidence="2 3">DK69</strain>
    </source>
</reference>
<dbReference type="InterPro" id="IPR051783">
    <property type="entry name" value="NAD(P)-dependent_oxidoreduct"/>
</dbReference>
<evidence type="ECO:0000259" key="1">
    <source>
        <dbReference type="Pfam" id="PF01370"/>
    </source>
</evidence>
<dbReference type="PANTHER" id="PTHR48079">
    <property type="entry name" value="PROTEIN YEEZ"/>
    <property type="match status" value="1"/>
</dbReference>
<protein>
    <submittedName>
        <fullName evidence="2">NAD-dependent epimerase</fullName>
    </submittedName>
</protein>
<dbReference type="EMBL" id="JRLZ01000018">
    <property type="protein sequence ID" value="KGO93870.1"/>
    <property type="molecule type" value="Genomic_DNA"/>
</dbReference>
<dbReference type="InterPro" id="IPR001509">
    <property type="entry name" value="Epimerase_deHydtase"/>
</dbReference>
<dbReference type="InterPro" id="IPR036291">
    <property type="entry name" value="NAD(P)-bd_dom_sf"/>
</dbReference>
<dbReference type="Pfam" id="PF01370">
    <property type="entry name" value="Epimerase"/>
    <property type="match status" value="1"/>
</dbReference>
<dbReference type="STRING" id="1107311.Q767_14455"/>
<comment type="caution">
    <text evidence="2">The sequence shown here is derived from an EMBL/GenBank/DDBJ whole genome shotgun (WGS) entry which is preliminary data.</text>
</comment>
<evidence type="ECO:0000313" key="2">
    <source>
        <dbReference type="EMBL" id="KGO93870.1"/>
    </source>
</evidence>
<dbReference type="PANTHER" id="PTHR48079:SF6">
    <property type="entry name" value="NAD(P)-BINDING DOMAIN-CONTAINING PROTEIN-RELATED"/>
    <property type="match status" value="1"/>
</dbReference>
<dbReference type="Proteomes" id="UP000030149">
    <property type="component" value="Unassembled WGS sequence"/>
</dbReference>
<organism evidence="2 3">
    <name type="scientific">Flavobacterium enshiense DK69</name>
    <dbReference type="NCBI Taxonomy" id="1107311"/>
    <lineage>
        <taxon>Bacteria</taxon>
        <taxon>Pseudomonadati</taxon>
        <taxon>Bacteroidota</taxon>
        <taxon>Flavobacteriia</taxon>
        <taxon>Flavobacteriales</taxon>
        <taxon>Flavobacteriaceae</taxon>
        <taxon>Flavobacterium</taxon>
    </lineage>
</organism>
<evidence type="ECO:0000313" key="3">
    <source>
        <dbReference type="Proteomes" id="UP000030149"/>
    </source>
</evidence>
<dbReference type="SUPFAM" id="SSF51735">
    <property type="entry name" value="NAD(P)-binding Rossmann-fold domains"/>
    <property type="match status" value="1"/>
</dbReference>